<dbReference type="NCBIfam" id="TIGR00632">
    <property type="entry name" value="vsr"/>
    <property type="match status" value="1"/>
</dbReference>
<dbReference type="EC" id="3.1.-.-" evidence="6"/>
<keyword evidence="5 6" id="KW-0234">DNA repair</keyword>
<accession>A0A6A7ZU29</accession>
<organism evidence="7">
    <name type="scientific">Rhizobium meliloti</name>
    <name type="common">Ensifer meliloti</name>
    <name type="synonym">Sinorhizobium meliloti</name>
    <dbReference type="NCBI Taxonomy" id="382"/>
    <lineage>
        <taxon>Bacteria</taxon>
        <taxon>Pseudomonadati</taxon>
        <taxon>Pseudomonadota</taxon>
        <taxon>Alphaproteobacteria</taxon>
        <taxon>Hyphomicrobiales</taxon>
        <taxon>Rhizobiaceae</taxon>
        <taxon>Sinorhizobium/Ensifer group</taxon>
        <taxon>Sinorhizobium</taxon>
    </lineage>
</organism>
<keyword evidence="2 6" id="KW-0255">Endonuclease</keyword>
<dbReference type="GO" id="GO:0006298">
    <property type="term" value="P:mismatch repair"/>
    <property type="evidence" value="ECO:0007669"/>
    <property type="project" value="UniProtKB-UniRule"/>
</dbReference>
<keyword evidence="4 6" id="KW-0378">Hydrolase</keyword>
<dbReference type="SUPFAM" id="SSF52980">
    <property type="entry name" value="Restriction endonuclease-like"/>
    <property type="match status" value="1"/>
</dbReference>
<comment type="function">
    <text evidence="6">May nick specific sequences that contain T:G mispairs resulting from m5C-deamination.</text>
</comment>
<dbReference type="EMBL" id="WISP01000165">
    <property type="protein sequence ID" value="MQW06366.1"/>
    <property type="molecule type" value="Genomic_DNA"/>
</dbReference>
<sequence>MADRFPPEHRSWLMSRISQKNTMPEMKVRKAAHALGFRFRLHRKDLPGKPDVVFPSRKAAIFVHGCFWHQHPGCRKASIPETRKDFWLAKLQRNVHRDVENVEALTTRGWKVLIVWECETRDTDILTGSLLRFLR</sequence>
<dbReference type="InterPro" id="IPR004603">
    <property type="entry name" value="DNA_mismatch_endonuc_vsr"/>
</dbReference>
<evidence type="ECO:0000313" key="7">
    <source>
        <dbReference type="EMBL" id="MQW06366.1"/>
    </source>
</evidence>
<name>A0A6A7ZU29_RHIML</name>
<evidence type="ECO:0000256" key="4">
    <source>
        <dbReference type="ARBA" id="ARBA00022801"/>
    </source>
</evidence>
<dbReference type="PIRSF" id="PIRSF018267">
    <property type="entry name" value="VSR_endonuc"/>
    <property type="match status" value="1"/>
</dbReference>
<dbReference type="CDD" id="cd00221">
    <property type="entry name" value="Vsr"/>
    <property type="match status" value="1"/>
</dbReference>
<dbReference type="AlphaFoldDB" id="A0A6A7ZU29"/>
<dbReference type="InterPro" id="IPR011335">
    <property type="entry name" value="Restrct_endonuc-II-like"/>
</dbReference>
<dbReference type="Gene3D" id="3.40.960.10">
    <property type="entry name" value="VSR Endonuclease"/>
    <property type="match status" value="1"/>
</dbReference>
<evidence type="ECO:0000256" key="1">
    <source>
        <dbReference type="ARBA" id="ARBA00022722"/>
    </source>
</evidence>
<comment type="caution">
    <text evidence="7">The sequence shown here is derived from an EMBL/GenBank/DDBJ whole genome shotgun (WGS) entry which is preliminary data.</text>
</comment>
<dbReference type="GO" id="GO:0016787">
    <property type="term" value="F:hydrolase activity"/>
    <property type="evidence" value="ECO:0007669"/>
    <property type="project" value="UniProtKB-KW"/>
</dbReference>
<reference evidence="7" key="1">
    <citation type="journal article" date="2013" name="Genome Biol.">
        <title>Comparative genomics of the core and accessory genomes of 48 Sinorhizobium strains comprising five genospecies.</title>
        <authorList>
            <person name="Sugawara M."/>
            <person name="Epstein B."/>
            <person name="Badgley B.D."/>
            <person name="Unno T."/>
            <person name="Xu L."/>
            <person name="Reese J."/>
            <person name="Gyaneshwar P."/>
            <person name="Denny R."/>
            <person name="Mudge J."/>
            <person name="Bharti A.K."/>
            <person name="Farmer A.D."/>
            <person name="May G.D."/>
            <person name="Woodward J.E."/>
            <person name="Medigue C."/>
            <person name="Vallenet D."/>
            <person name="Lajus A."/>
            <person name="Rouy Z."/>
            <person name="Martinez-Vaz B."/>
            <person name="Tiffin P."/>
            <person name="Young N.D."/>
            <person name="Sadowsky M.J."/>
        </authorList>
    </citation>
    <scope>NUCLEOTIDE SEQUENCE</scope>
    <source>
        <strain evidence="7">M30</strain>
    </source>
</reference>
<evidence type="ECO:0000256" key="5">
    <source>
        <dbReference type="ARBA" id="ARBA00023204"/>
    </source>
</evidence>
<dbReference type="GO" id="GO:0004519">
    <property type="term" value="F:endonuclease activity"/>
    <property type="evidence" value="ECO:0007669"/>
    <property type="project" value="UniProtKB-KW"/>
</dbReference>
<keyword evidence="3 6" id="KW-0227">DNA damage</keyword>
<evidence type="ECO:0000256" key="3">
    <source>
        <dbReference type="ARBA" id="ARBA00022763"/>
    </source>
</evidence>
<keyword evidence="1 6" id="KW-0540">Nuclease</keyword>
<gene>
    <name evidence="7" type="primary">vsr</name>
    <name evidence="7" type="ORF">GHK45_22345</name>
</gene>
<evidence type="ECO:0000256" key="2">
    <source>
        <dbReference type="ARBA" id="ARBA00022759"/>
    </source>
</evidence>
<proteinExistence type="inferred from homology"/>
<protein>
    <recommendedName>
        <fullName evidence="6">Very short patch repair endonuclease</fullName>
        <ecNumber evidence="6">3.1.-.-</ecNumber>
    </recommendedName>
</protein>
<evidence type="ECO:0000256" key="6">
    <source>
        <dbReference type="PIRNR" id="PIRNR018267"/>
    </source>
</evidence>
<comment type="similarity">
    <text evidence="6">Belongs to the vsr family.</text>
</comment>
<dbReference type="Pfam" id="PF03852">
    <property type="entry name" value="Vsr"/>
    <property type="match status" value="1"/>
</dbReference>